<evidence type="ECO:0000313" key="2">
    <source>
        <dbReference type="EMBL" id="KAF6723812.1"/>
    </source>
</evidence>
<accession>A0A834FAJ0</accession>
<reference evidence="2" key="1">
    <citation type="journal article" name="BMC Genomics">
        <title>Long-read sequencing and de novo genome assembly of marine medaka (Oryzias melastigma).</title>
        <authorList>
            <person name="Liang P."/>
            <person name="Saqib H.S.A."/>
            <person name="Ni X."/>
            <person name="Shen Y."/>
        </authorList>
    </citation>
    <scope>NUCLEOTIDE SEQUENCE</scope>
    <source>
        <strain evidence="2">Bigg-433</strain>
    </source>
</reference>
<name>A0A834FAJ0_ORYME</name>
<evidence type="ECO:0000256" key="1">
    <source>
        <dbReference type="SAM" id="MobiDB-lite"/>
    </source>
</evidence>
<protein>
    <submittedName>
        <fullName evidence="2">Uncharacterized protein</fullName>
    </submittedName>
</protein>
<gene>
    <name evidence="2" type="ORF">FQA47_023808</name>
</gene>
<comment type="caution">
    <text evidence="2">The sequence shown here is derived from an EMBL/GenBank/DDBJ whole genome shotgun (WGS) entry which is preliminary data.</text>
</comment>
<dbReference type="AlphaFoldDB" id="A0A834FAJ0"/>
<sequence>MFFCGRGGHSPALAASITLFSLRAPSRHNSMATAANGGLKQWHSAGMFAFVCLALRKAVNDLRSSAVLTSSDLHFRAQQLRRPPRASVTAGGQQAEMNEPPVDSLPPRQMAQERGVREASRGRGQCGLCLFACERGRDPHGRASRWTGIERDSQSFRRRAMTGLQAAGQD</sequence>
<dbReference type="Proteomes" id="UP000646548">
    <property type="component" value="Unassembled WGS sequence"/>
</dbReference>
<proteinExistence type="predicted"/>
<feature type="region of interest" description="Disordered" evidence="1">
    <location>
        <begin position="79"/>
        <end position="119"/>
    </location>
</feature>
<evidence type="ECO:0000313" key="3">
    <source>
        <dbReference type="Proteomes" id="UP000646548"/>
    </source>
</evidence>
<organism evidence="2 3">
    <name type="scientific">Oryzias melastigma</name>
    <name type="common">Marine medaka</name>
    <dbReference type="NCBI Taxonomy" id="30732"/>
    <lineage>
        <taxon>Eukaryota</taxon>
        <taxon>Metazoa</taxon>
        <taxon>Chordata</taxon>
        <taxon>Craniata</taxon>
        <taxon>Vertebrata</taxon>
        <taxon>Euteleostomi</taxon>
        <taxon>Actinopterygii</taxon>
        <taxon>Neopterygii</taxon>
        <taxon>Teleostei</taxon>
        <taxon>Neoteleostei</taxon>
        <taxon>Acanthomorphata</taxon>
        <taxon>Ovalentaria</taxon>
        <taxon>Atherinomorphae</taxon>
        <taxon>Beloniformes</taxon>
        <taxon>Adrianichthyidae</taxon>
        <taxon>Oryziinae</taxon>
        <taxon>Oryzias</taxon>
    </lineage>
</organism>
<dbReference type="EMBL" id="WKFB01000414">
    <property type="protein sequence ID" value="KAF6723812.1"/>
    <property type="molecule type" value="Genomic_DNA"/>
</dbReference>